<dbReference type="Proteomes" id="UP001152622">
    <property type="component" value="Chromosome 3"/>
</dbReference>
<protein>
    <submittedName>
        <fullName evidence="1">Uncharacterized protein</fullName>
    </submittedName>
</protein>
<gene>
    <name evidence="1" type="ORF">SKAU_G00078850</name>
</gene>
<sequence>MREGGASIRRGGHQPMRKSLFLAPVEEHWTATGRGRSSGGCPLKWRFAVCGPEAAGLPYGQRTTPSSLRSNCPVLFC</sequence>
<evidence type="ECO:0000313" key="2">
    <source>
        <dbReference type="Proteomes" id="UP001152622"/>
    </source>
</evidence>
<reference evidence="1" key="1">
    <citation type="journal article" date="2023" name="Science">
        <title>Genome structures resolve the early diversification of teleost fishes.</title>
        <authorList>
            <person name="Parey E."/>
            <person name="Louis A."/>
            <person name="Montfort J."/>
            <person name="Bouchez O."/>
            <person name="Roques C."/>
            <person name="Iampietro C."/>
            <person name="Lluch J."/>
            <person name="Castinel A."/>
            <person name="Donnadieu C."/>
            <person name="Desvignes T."/>
            <person name="Floi Bucao C."/>
            <person name="Jouanno E."/>
            <person name="Wen M."/>
            <person name="Mejri S."/>
            <person name="Dirks R."/>
            <person name="Jansen H."/>
            <person name="Henkel C."/>
            <person name="Chen W.J."/>
            <person name="Zahm M."/>
            <person name="Cabau C."/>
            <person name="Klopp C."/>
            <person name="Thompson A.W."/>
            <person name="Robinson-Rechavi M."/>
            <person name="Braasch I."/>
            <person name="Lecointre G."/>
            <person name="Bobe J."/>
            <person name="Postlethwait J.H."/>
            <person name="Berthelot C."/>
            <person name="Roest Crollius H."/>
            <person name="Guiguen Y."/>
        </authorList>
    </citation>
    <scope>NUCLEOTIDE SEQUENCE</scope>
    <source>
        <strain evidence="1">WJC10195</strain>
    </source>
</reference>
<organism evidence="1 2">
    <name type="scientific">Synaphobranchus kaupii</name>
    <name type="common">Kaup's arrowtooth eel</name>
    <dbReference type="NCBI Taxonomy" id="118154"/>
    <lineage>
        <taxon>Eukaryota</taxon>
        <taxon>Metazoa</taxon>
        <taxon>Chordata</taxon>
        <taxon>Craniata</taxon>
        <taxon>Vertebrata</taxon>
        <taxon>Euteleostomi</taxon>
        <taxon>Actinopterygii</taxon>
        <taxon>Neopterygii</taxon>
        <taxon>Teleostei</taxon>
        <taxon>Anguilliformes</taxon>
        <taxon>Synaphobranchidae</taxon>
        <taxon>Synaphobranchus</taxon>
    </lineage>
</organism>
<dbReference type="EMBL" id="JAINUF010000003">
    <property type="protein sequence ID" value="KAJ8367857.1"/>
    <property type="molecule type" value="Genomic_DNA"/>
</dbReference>
<proteinExistence type="predicted"/>
<comment type="caution">
    <text evidence="1">The sequence shown here is derived from an EMBL/GenBank/DDBJ whole genome shotgun (WGS) entry which is preliminary data.</text>
</comment>
<keyword evidence="2" id="KW-1185">Reference proteome</keyword>
<evidence type="ECO:0000313" key="1">
    <source>
        <dbReference type="EMBL" id="KAJ8367857.1"/>
    </source>
</evidence>
<name>A0A9Q1FUJ9_SYNKA</name>
<accession>A0A9Q1FUJ9</accession>
<dbReference type="AlphaFoldDB" id="A0A9Q1FUJ9"/>